<feature type="compositionally biased region" description="Basic and acidic residues" evidence="1">
    <location>
        <begin position="1011"/>
        <end position="1023"/>
    </location>
</feature>
<dbReference type="Proteomes" id="UP000809789">
    <property type="component" value="Unassembled WGS sequence"/>
</dbReference>
<organism evidence="2 3">
    <name type="scientific">Elsinoe batatas</name>
    <dbReference type="NCBI Taxonomy" id="2601811"/>
    <lineage>
        <taxon>Eukaryota</taxon>
        <taxon>Fungi</taxon>
        <taxon>Dikarya</taxon>
        <taxon>Ascomycota</taxon>
        <taxon>Pezizomycotina</taxon>
        <taxon>Dothideomycetes</taxon>
        <taxon>Dothideomycetidae</taxon>
        <taxon>Myriangiales</taxon>
        <taxon>Elsinoaceae</taxon>
        <taxon>Elsinoe</taxon>
    </lineage>
</organism>
<feature type="compositionally biased region" description="Polar residues" evidence="1">
    <location>
        <begin position="149"/>
        <end position="163"/>
    </location>
</feature>
<dbReference type="AlphaFoldDB" id="A0A8K0L1S6"/>
<evidence type="ECO:0000313" key="3">
    <source>
        <dbReference type="Proteomes" id="UP000809789"/>
    </source>
</evidence>
<proteinExistence type="predicted"/>
<protein>
    <submittedName>
        <fullName evidence="2">Uncharacterized protein</fullName>
    </submittedName>
</protein>
<feature type="compositionally biased region" description="Basic and acidic residues" evidence="1">
    <location>
        <begin position="220"/>
        <end position="232"/>
    </location>
</feature>
<feature type="compositionally biased region" description="Acidic residues" evidence="1">
    <location>
        <begin position="341"/>
        <end position="370"/>
    </location>
</feature>
<feature type="compositionally biased region" description="Polar residues" evidence="1">
    <location>
        <begin position="800"/>
        <end position="833"/>
    </location>
</feature>
<feature type="compositionally biased region" description="Basic residues" evidence="1">
    <location>
        <begin position="1"/>
        <end position="10"/>
    </location>
</feature>
<feature type="region of interest" description="Disordered" evidence="1">
    <location>
        <begin position="977"/>
        <end position="1137"/>
    </location>
</feature>
<evidence type="ECO:0000313" key="2">
    <source>
        <dbReference type="EMBL" id="KAG8625885.1"/>
    </source>
</evidence>
<feature type="region of interest" description="Disordered" evidence="1">
    <location>
        <begin position="1"/>
        <end position="401"/>
    </location>
</feature>
<feature type="region of interest" description="Disordered" evidence="1">
    <location>
        <begin position="780"/>
        <end position="958"/>
    </location>
</feature>
<feature type="compositionally biased region" description="Acidic residues" evidence="1">
    <location>
        <begin position="310"/>
        <end position="334"/>
    </location>
</feature>
<gene>
    <name evidence="2" type="ORF">KVT40_006286</name>
</gene>
<dbReference type="OrthoDB" id="4188028at2759"/>
<feature type="compositionally biased region" description="Low complexity" evidence="1">
    <location>
        <begin position="32"/>
        <end position="49"/>
    </location>
</feature>
<feature type="compositionally biased region" description="Pro residues" evidence="1">
    <location>
        <begin position="1092"/>
        <end position="1101"/>
    </location>
</feature>
<feature type="compositionally biased region" description="Basic and acidic residues" evidence="1">
    <location>
        <begin position="1103"/>
        <end position="1137"/>
    </location>
</feature>
<comment type="caution">
    <text evidence="2">The sequence shown here is derived from an EMBL/GenBank/DDBJ whole genome shotgun (WGS) entry which is preliminary data.</text>
</comment>
<name>A0A8K0L1S6_9PEZI</name>
<feature type="compositionally biased region" description="Acidic residues" evidence="1">
    <location>
        <begin position="379"/>
        <end position="392"/>
    </location>
</feature>
<feature type="compositionally biased region" description="Pro residues" evidence="1">
    <location>
        <begin position="1038"/>
        <end position="1054"/>
    </location>
</feature>
<accession>A0A8K0L1S6</accession>
<feature type="compositionally biased region" description="Polar residues" evidence="1">
    <location>
        <begin position="171"/>
        <end position="184"/>
    </location>
</feature>
<dbReference type="EMBL" id="JAESVG020000007">
    <property type="protein sequence ID" value="KAG8625885.1"/>
    <property type="molecule type" value="Genomic_DNA"/>
</dbReference>
<evidence type="ECO:0000256" key="1">
    <source>
        <dbReference type="SAM" id="MobiDB-lite"/>
    </source>
</evidence>
<feature type="compositionally biased region" description="Polar residues" evidence="1">
    <location>
        <begin position="869"/>
        <end position="881"/>
    </location>
</feature>
<feature type="compositionally biased region" description="Polar residues" evidence="1">
    <location>
        <begin position="922"/>
        <end position="931"/>
    </location>
</feature>
<feature type="compositionally biased region" description="Basic and acidic residues" evidence="1">
    <location>
        <begin position="932"/>
        <end position="945"/>
    </location>
</feature>
<reference evidence="2" key="1">
    <citation type="submission" date="2021-07" db="EMBL/GenBank/DDBJ databases">
        <title>Elsinoe batatas strain:CRI-CJ2 Genome sequencing and assembly.</title>
        <authorList>
            <person name="Huang L."/>
        </authorList>
    </citation>
    <scope>NUCLEOTIDE SEQUENCE</scope>
    <source>
        <strain evidence="2">CRI-CJ2</strain>
    </source>
</reference>
<feature type="compositionally biased region" description="Polar residues" evidence="1">
    <location>
        <begin position="82"/>
        <end position="93"/>
    </location>
</feature>
<feature type="compositionally biased region" description="Low complexity" evidence="1">
    <location>
        <begin position="94"/>
        <end position="113"/>
    </location>
</feature>
<keyword evidence="3" id="KW-1185">Reference proteome</keyword>
<sequence>MELRRRRSLTPRKSLSADPHAFTARRSSRKASMNGSQSGSNGSVSSRRNSINENGPPVATVSPRDPTHSNERAAKRRKLSVGSKSTPSHASFASNNSNSSSGGSRRSSRRGSGPLSTITETPAQKRRPKRASESTLDEIVLNVPEENGEGSNLQSPNPESPTVQAKIAVSPPSQRSTRLSTATSVPGRRSPRNGDKTNGTDLQSLKLPGNGNHTDEIDDEPIKKEGGPDRRITNGHTAIVKLKISPQRRSARKRSSTPVADDGQHEHPTQTEDTSQGSAAKADNTYNGDIKEVAGEVQGAKASNQALGDLGDDMEMAEADTDGDVPENEDEENSQELLDILSDEGEGEEENEDEMEDADGEDGEIEDEPTSDQSKVDNDDGESVAESNLDDESPSKMAVPKVITTLASPLRTISEEDADGAQSPVSALGDELTALGPGKAPRKLPGRRRAPHAIPKVEAALRRQLQLRVRYRAVAKQLKPLLAELAKRSIRDLKNDAEAHVKAREYEIVKKRLDEKMQARLARSKEENRYNKDKIKLLFDSETDRIKMQYQQAKINAVDTFINHLKYDFLMAVRKHNVEDDEHASDDESGNVITSLYHVDMHGKRTHILNRDHDSRSRRIIETDHLFRELCDRGDMGDEDLPDDLEPPPTKPAPFTYFDPTDREANEHDRRVSALITALTQASQEPKGPAAQPISNAEAVNLQVLADASLSAPPPPSASIRPTMASLLNSDDQHSRPTYAPAPARNLFADVYQNPIYQQPPGLASADYNSVPRGLLPAFPEATGVGRGAAPKAESMDSRGPNTRPSLLHLLSQSSRPGDVPTNGTSGTGQQLPAGSAIARLTDRPSKGTTSPEKHHRRASLIGLAAAGTTPSQNTGPSPTQARLEPQLRQEATRLSGQAEGRDPRSLEPRPLPPLLTDTARNRSISDSYGSHNERDSRRPSEADRGAGPGHNSIFNRYGRDSSYDALLRRSTISALDSSRRFSPGQSHMPPHLHRAGTGPAALSPTGPSPTDRHGRPLHDYHHPGPPFSAQFSQGSLPPVPAGLPPPPPPPGYGYPPGSRPGQVAPPPQALQPVHYGPPTAFGRPQHGHYPGPYPGPPPPGARDGRDPRDQRDTREGRHGSVGRDGRDVRDSRGFYR</sequence>